<evidence type="ECO:0000259" key="3">
    <source>
        <dbReference type="SMART" id="SM00646"/>
    </source>
</evidence>
<proteinExistence type="predicted"/>
<dbReference type="STRING" id="1714354.BLL40_15135"/>
<dbReference type="InterPro" id="IPR050695">
    <property type="entry name" value="N-acetylmuramoyl_amidase_3"/>
</dbReference>
<feature type="domain" description="MurNAc-LAA" evidence="3">
    <location>
        <begin position="1"/>
        <end position="61"/>
    </location>
</feature>
<dbReference type="GO" id="GO:0009253">
    <property type="term" value="P:peptidoglycan catabolic process"/>
    <property type="evidence" value="ECO:0007669"/>
    <property type="project" value="InterPro"/>
</dbReference>
<evidence type="ECO:0000313" key="5">
    <source>
        <dbReference type="Proteomes" id="UP000186524"/>
    </source>
</evidence>
<feature type="region of interest" description="Disordered" evidence="2">
    <location>
        <begin position="69"/>
        <end position="99"/>
    </location>
</feature>
<dbReference type="SUPFAM" id="SSF53187">
    <property type="entry name" value="Zn-dependent exopeptidases"/>
    <property type="match status" value="1"/>
</dbReference>
<dbReference type="Proteomes" id="UP000186524">
    <property type="component" value="Unassembled WGS sequence"/>
</dbReference>
<dbReference type="RefSeq" id="WP_073712703.1">
    <property type="nucleotide sequence ID" value="NZ_MRWQ01000021.1"/>
</dbReference>
<dbReference type="PANTHER" id="PTHR30404:SF0">
    <property type="entry name" value="N-ACETYLMURAMOYL-L-ALANINE AMIDASE AMIC"/>
    <property type="match status" value="1"/>
</dbReference>
<dbReference type="CDD" id="cd02696">
    <property type="entry name" value="MurNAc-LAA"/>
    <property type="match status" value="1"/>
</dbReference>
<dbReference type="OrthoDB" id="9763643at2"/>
<evidence type="ECO:0000313" key="4">
    <source>
        <dbReference type="EMBL" id="OKL35490.1"/>
    </source>
</evidence>
<feature type="compositionally biased region" description="Low complexity" evidence="2">
    <location>
        <begin position="69"/>
        <end position="81"/>
    </location>
</feature>
<dbReference type="InterPro" id="IPR002508">
    <property type="entry name" value="MurNAc-LAA_cat"/>
</dbReference>
<sequence>MKQYGIRNRGIKQQNLAVLRESNMPAVLTENVFVSNPEEAKLLKDPAVIDGLTKAHAIGIAKGARVKSKSVSGSSTVATGSGQVKEEEPHKRRSAVTAI</sequence>
<evidence type="ECO:0000256" key="1">
    <source>
        <dbReference type="ARBA" id="ARBA00022801"/>
    </source>
</evidence>
<keyword evidence="1" id="KW-0378">Hydrolase</keyword>
<name>A0A1Q5NZN8_9BACI</name>
<dbReference type="GO" id="GO:0030288">
    <property type="term" value="C:outer membrane-bounded periplasmic space"/>
    <property type="evidence" value="ECO:0007669"/>
    <property type="project" value="TreeGrafter"/>
</dbReference>
<comment type="caution">
    <text evidence="4">The sequence shown here is derived from an EMBL/GenBank/DDBJ whole genome shotgun (WGS) entry which is preliminary data.</text>
</comment>
<accession>A0A1Q5NZN8</accession>
<dbReference type="Pfam" id="PF01520">
    <property type="entry name" value="Amidase_3"/>
    <property type="match status" value="1"/>
</dbReference>
<dbReference type="EMBL" id="MRWQ01000021">
    <property type="protein sequence ID" value="OKL35490.1"/>
    <property type="molecule type" value="Genomic_DNA"/>
</dbReference>
<dbReference type="AlphaFoldDB" id="A0A1Q5NZN8"/>
<gene>
    <name evidence="4" type="ORF">BLL40_15135</name>
</gene>
<protein>
    <recommendedName>
        <fullName evidence="3">MurNAc-LAA domain-containing protein</fullName>
    </recommendedName>
</protein>
<dbReference type="SMART" id="SM00646">
    <property type="entry name" value="Ami_3"/>
    <property type="match status" value="1"/>
</dbReference>
<reference evidence="4 5" key="1">
    <citation type="submission" date="2016-12" db="EMBL/GenBank/DDBJ databases">
        <title>Domibacillus sp. SAOS 44 whole genome sequencing.</title>
        <authorList>
            <person name="Verma A."/>
            <person name="Krishnamurthi S."/>
        </authorList>
    </citation>
    <scope>NUCLEOTIDE SEQUENCE [LARGE SCALE GENOMIC DNA]</scope>
    <source>
        <strain evidence="4 5">SAOS 44</strain>
    </source>
</reference>
<organism evidence="4 5">
    <name type="scientific">Domibacillus mangrovi</name>
    <dbReference type="NCBI Taxonomy" id="1714354"/>
    <lineage>
        <taxon>Bacteria</taxon>
        <taxon>Bacillati</taxon>
        <taxon>Bacillota</taxon>
        <taxon>Bacilli</taxon>
        <taxon>Bacillales</taxon>
        <taxon>Bacillaceae</taxon>
        <taxon>Domibacillus</taxon>
    </lineage>
</organism>
<evidence type="ECO:0000256" key="2">
    <source>
        <dbReference type="SAM" id="MobiDB-lite"/>
    </source>
</evidence>
<dbReference type="PANTHER" id="PTHR30404">
    <property type="entry name" value="N-ACETYLMURAMOYL-L-ALANINE AMIDASE"/>
    <property type="match status" value="1"/>
</dbReference>
<dbReference type="Gene3D" id="3.40.630.40">
    <property type="entry name" value="Zn-dependent exopeptidases"/>
    <property type="match status" value="1"/>
</dbReference>
<keyword evidence="5" id="KW-1185">Reference proteome</keyword>
<dbReference type="GO" id="GO:0008745">
    <property type="term" value="F:N-acetylmuramoyl-L-alanine amidase activity"/>
    <property type="evidence" value="ECO:0007669"/>
    <property type="project" value="InterPro"/>
</dbReference>